<dbReference type="CDD" id="cd00158">
    <property type="entry name" value="RHOD"/>
    <property type="match status" value="1"/>
</dbReference>
<dbReference type="InterPro" id="IPR001763">
    <property type="entry name" value="Rhodanese-like_dom"/>
</dbReference>
<accession>A0AAC9R747</accession>
<dbReference type="GO" id="GO:0004792">
    <property type="term" value="F:thiosulfate-cyanide sulfurtransferase activity"/>
    <property type="evidence" value="ECO:0007669"/>
    <property type="project" value="InterPro"/>
</dbReference>
<evidence type="ECO:0000313" key="2">
    <source>
        <dbReference type="EMBL" id="ARE13465.1"/>
    </source>
</evidence>
<gene>
    <name evidence="2" type="ORF">LLUC11_1132</name>
</gene>
<dbReference type="PANTHER" id="PTHR43031">
    <property type="entry name" value="FAD-DEPENDENT OXIDOREDUCTASE"/>
    <property type="match status" value="1"/>
</dbReference>
<dbReference type="PANTHER" id="PTHR43031:SF17">
    <property type="entry name" value="SULFURTRANSFERASE YTWF-RELATED"/>
    <property type="match status" value="1"/>
</dbReference>
<evidence type="ECO:0000259" key="1">
    <source>
        <dbReference type="PROSITE" id="PS50206"/>
    </source>
</evidence>
<dbReference type="RefSeq" id="WP_081199620.1">
    <property type="nucleotide sequence ID" value="NZ_CP015903.2"/>
</dbReference>
<dbReference type="Gene3D" id="3.40.250.10">
    <property type="entry name" value="Rhodanese-like domain"/>
    <property type="match status" value="1"/>
</dbReference>
<feature type="domain" description="Rhodanese" evidence="1">
    <location>
        <begin position="14"/>
        <end position="96"/>
    </location>
</feature>
<dbReference type="Pfam" id="PF00581">
    <property type="entry name" value="Rhodanese"/>
    <property type="match status" value="1"/>
</dbReference>
<protein>
    <submittedName>
        <fullName evidence="2">Rhodanese-related sulfurtransferase</fullName>
    </submittedName>
</protein>
<proteinExistence type="predicted"/>
<dbReference type="InterPro" id="IPR001307">
    <property type="entry name" value="Thiosulphate_STrfase_CS"/>
</dbReference>
<dbReference type="Proteomes" id="UP000192067">
    <property type="component" value="Chromosome"/>
</dbReference>
<name>A0AAC9R747_LACLL</name>
<dbReference type="SMART" id="SM00450">
    <property type="entry name" value="RHOD"/>
    <property type="match status" value="1"/>
</dbReference>
<evidence type="ECO:0000313" key="3">
    <source>
        <dbReference type="Proteomes" id="UP000192067"/>
    </source>
</evidence>
<dbReference type="InterPro" id="IPR036873">
    <property type="entry name" value="Rhodanese-like_dom_sf"/>
</dbReference>
<sequence>MKTITTSELELAMKKETPVLIDVREIFEYNSGHVPGAINIPLSELEQRYEEIPNNSYIICQSGARSMQACHYLQLNGLDVINISGGTSSWAGELEY</sequence>
<dbReference type="SUPFAM" id="SSF52821">
    <property type="entry name" value="Rhodanese/Cell cycle control phosphatase"/>
    <property type="match status" value="1"/>
</dbReference>
<dbReference type="EMBL" id="CP015904">
    <property type="protein sequence ID" value="ARE13465.1"/>
    <property type="molecule type" value="Genomic_DNA"/>
</dbReference>
<organism evidence="2 3">
    <name type="scientific">Lactococcus lactis subsp. lactis</name>
    <name type="common">Streptococcus lactis</name>
    <dbReference type="NCBI Taxonomy" id="1360"/>
    <lineage>
        <taxon>Bacteria</taxon>
        <taxon>Bacillati</taxon>
        <taxon>Bacillota</taxon>
        <taxon>Bacilli</taxon>
        <taxon>Lactobacillales</taxon>
        <taxon>Streptococcaceae</taxon>
        <taxon>Lactococcus</taxon>
    </lineage>
</organism>
<dbReference type="PROSITE" id="PS00380">
    <property type="entry name" value="RHODANESE_1"/>
    <property type="match status" value="1"/>
</dbReference>
<reference evidence="2 3" key="1">
    <citation type="journal article" date="2017" name="BMC Genomics">
        <title>Comparative and functional genomics of the Lactococcus lactis taxon; insights into evolution and niche adaptation.</title>
        <authorList>
            <person name="Kelleher P."/>
            <person name="Bottacini F."/>
            <person name="Mahony J."/>
            <person name="Kilcawley K.N."/>
            <person name="van Sinderen D."/>
        </authorList>
    </citation>
    <scope>NUCLEOTIDE SEQUENCE [LARGE SCALE GENOMIC DNA]</scope>
    <source>
        <strain evidence="2 3">UC11</strain>
    </source>
</reference>
<dbReference type="PROSITE" id="PS50206">
    <property type="entry name" value="RHODANESE_3"/>
    <property type="match status" value="1"/>
</dbReference>
<dbReference type="AlphaFoldDB" id="A0AAC9R747"/>
<dbReference type="InterPro" id="IPR050229">
    <property type="entry name" value="GlpE_sulfurtransferase"/>
</dbReference>